<proteinExistence type="predicted"/>
<dbReference type="SUPFAM" id="SSF50998">
    <property type="entry name" value="Quinoprotein alcohol dehydrogenase-like"/>
    <property type="match status" value="1"/>
</dbReference>
<dbReference type="Proteomes" id="UP000430202">
    <property type="component" value="Unassembled WGS sequence"/>
</dbReference>
<dbReference type="PANTHER" id="PTHR35340">
    <property type="entry name" value="PQQ ENZYME REPEAT PROTEIN-RELATED"/>
    <property type="match status" value="1"/>
</dbReference>
<feature type="region of interest" description="Disordered" evidence="1">
    <location>
        <begin position="27"/>
        <end position="49"/>
    </location>
</feature>
<keyword evidence="4" id="KW-1185">Reference proteome</keyword>
<evidence type="ECO:0000256" key="2">
    <source>
        <dbReference type="SAM" id="SignalP"/>
    </source>
</evidence>
<name>A0A653X6Y2_9FLAO</name>
<dbReference type="EMBL" id="CABWLR010000006">
    <property type="protein sequence ID" value="VXC26910.1"/>
    <property type="molecule type" value="Genomic_DNA"/>
</dbReference>
<dbReference type="PANTHER" id="PTHR35340:SF5">
    <property type="entry name" value="ASST-DOMAIN-CONTAINING PROTEIN"/>
    <property type="match status" value="1"/>
</dbReference>
<evidence type="ECO:0000256" key="1">
    <source>
        <dbReference type="SAM" id="MobiDB-lite"/>
    </source>
</evidence>
<dbReference type="InterPro" id="IPR010262">
    <property type="entry name" value="Arylsulfotransferase_bact"/>
</dbReference>
<dbReference type="InterPro" id="IPR011047">
    <property type="entry name" value="Quinoprotein_ADH-like_sf"/>
</dbReference>
<dbReference type="GO" id="GO:0004062">
    <property type="term" value="F:aryl sulfotransferase activity"/>
    <property type="evidence" value="ECO:0007669"/>
    <property type="project" value="InterPro"/>
</dbReference>
<evidence type="ECO:0000313" key="3">
    <source>
        <dbReference type="EMBL" id="VXC26910.1"/>
    </source>
</evidence>
<reference evidence="3 4" key="1">
    <citation type="submission" date="2019-10" db="EMBL/GenBank/DDBJ databases">
        <authorList>
            <person name="Karimi E."/>
        </authorList>
    </citation>
    <scope>NUCLEOTIDE SEQUENCE [LARGE SCALE GENOMIC DNA]</scope>
    <source>
        <strain evidence="3">Maribacter sp. 151</strain>
    </source>
</reference>
<dbReference type="AlphaFoldDB" id="A0A653X6Y2"/>
<feature type="compositionally biased region" description="Acidic residues" evidence="1">
    <location>
        <begin position="27"/>
        <end position="44"/>
    </location>
</feature>
<accession>A0A653X6Y2</accession>
<sequence>MMSKMKFNLGTVSLFLILLSLASCSDDSDDVSITEEDITDDSSDTTEASSTVDSDSYILAIAPDTGVYLIDHDGNTLFDWDFNGDQLGNDAMLQSDGSLVSTIKVDNPRISFGGYGGAFRKINADQSIEWEVEYSSNTYIAHHDINYLSNGNIIFPVWEEVSAADAAEMGFSGNFDIYPEAIIEMNPLTQEIVWEWHATDHLVQDYDESKSNFGVVGDVPNLIDVNYNNDQTDGDIMHVNGITLDETNDLLYMTVNFYSEVWVIDHSTTTEEAATSTGGNYNLGGDLVYRFGNPLAYDNVGEVTMNRVHYPNLFDDNKMLVFVNNKYDNQSAVAEYQLSPPYELVAGQDNEPELIWEFTDSDLYSNGLGSGVRMSNGNTLISEGTGAIWEVNSDGDVLWRYTNYTRPWRAYAFTKDDDAITALGL</sequence>
<organism evidence="3 4">
    <name type="scientific">Maribacter litoralis</name>
    <dbReference type="NCBI Taxonomy" id="2059726"/>
    <lineage>
        <taxon>Bacteria</taxon>
        <taxon>Pseudomonadati</taxon>
        <taxon>Bacteroidota</taxon>
        <taxon>Flavobacteriia</taxon>
        <taxon>Flavobacteriales</taxon>
        <taxon>Flavobacteriaceae</taxon>
        <taxon>Maribacter</taxon>
    </lineage>
</organism>
<keyword evidence="3" id="KW-0808">Transferase</keyword>
<dbReference type="InterPro" id="IPR053143">
    <property type="entry name" value="Arylsulfate_ST"/>
</dbReference>
<dbReference type="Pfam" id="PF05935">
    <property type="entry name" value="Arylsulfotrans"/>
    <property type="match status" value="1"/>
</dbReference>
<feature type="chain" id="PRO_5024856788" evidence="2">
    <location>
        <begin position="26"/>
        <end position="425"/>
    </location>
</feature>
<keyword evidence="2" id="KW-0732">Signal</keyword>
<feature type="signal peptide" evidence="2">
    <location>
        <begin position="1"/>
        <end position="25"/>
    </location>
</feature>
<protein>
    <submittedName>
        <fullName evidence="3">Arylsulfotransferase (ASST)</fullName>
    </submittedName>
</protein>
<dbReference type="PROSITE" id="PS51257">
    <property type="entry name" value="PROKAR_LIPOPROTEIN"/>
    <property type="match status" value="1"/>
</dbReference>
<evidence type="ECO:0000313" key="4">
    <source>
        <dbReference type="Proteomes" id="UP000430202"/>
    </source>
</evidence>
<gene>
    <name evidence="3" type="ORF">MARI151_60493</name>
</gene>